<organism evidence="14 15">
    <name type="scientific">Stichopus japonicus</name>
    <name type="common">Sea cucumber</name>
    <dbReference type="NCBI Taxonomy" id="307972"/>
    <lineage>
        <taxon>Eukaryota</taxon>
        <taxon>Metazoa</taxon>
        <taxon>Echinodermata</taxon>
        <taxon>Eleutherozoa</taxon>
        <taxon>Echinozoa</taxon>
        <taxon>Holothuroidea</taxon>
        <taxon>Aspidochirotacea</taxon>
        <taxon>Aspidochirotida</taxon>
        <taxon>Stichopodidae</taxon>
        <taxon>Apostichopus</taxon>
    </lineage>
</organism>
<feature type="transmembrane region" description="Helical" evidence="12">
    <location>
        <begin position="210"/>
        <end position="234"/>
    </location>
</feature>
<evidence type="ECO:0000256" key="5">
    <source>
        <dbReference type="ARBA" id="ARBA00022676"/>
    </source>
</evidence>
<dbReference type="Gene3D" id="3.90.550.50">
    <property type="match status" value="1"/>
</dbReference>
<dbReference type="STRING" id="307972.A0A2G8JUD0"/>
<keyword evidence="7 12" id="KW-0812">Transmembrane</keyword>
<evidence type="ECO:0000256" key="6">
    <source>
        <dbReference type="ARBA" id="ARBA00022679"/>
    </source>
</evidence>
<evidence type="ECO:0000256" key="9">
    <source>
        <dbReference type="ARBA" id="ARBA00022968"/>
    </source>
</evidence>
<evidence type="ECO:0000256" key="1">
    <source>
        <dbReference type="ARBA" id="ARBA00004606"/>
    </source>
</evidence>
<keyword evidence="9" id="KW-0735">Signal-anchor</keyword>
<protein>
    <recommendedName>
        <fullName evidence="4">N-acetylgalactosaminide beta-1,3-galactosyltransferase</fullName>
        <ecNumber evidence="4">2.4.1.122</ecNumber>
    </recommendedName>
</protein>
<dbReference type="InterPro" id="IPR003378">
    <property type="entry name" value="Fringe-like_glycosylTrfase"/>
</dbReference>
<name>A0A2G8JUD0_STIJA</name>
<dbReference type="InterPro" id="IPR026050">
    <property type="entry name" value="C1GALT1/C1GALT1_chp1"/>
</dbReference>
<dbReference type="PANTHER" id="PTHR23033">
    <property type="entry name" value="BETA1,3-GALACTOSYLTRANSFERASE"/>
    <property type="match status" value="1"/>
</dbReference>
<evidence type="ECO:0000313" key="14">
    <source>
        <dbReference type="EMBL" id="PIK39338.1"/>
    </source>
</evidence>
<evidence type="ECO:0000313" key="15">
    <source>
        <dbReference type="Proteomes" id="UP000230750"/>
    </source>
</evidence>
<keyword evidence="15" id="KW-1185">Reference proteome</keyword>
<proteinExistence type="inferred from homology"/>
<keyword evidence="6" id="KW-0808">Transferase</keyword>
<evidence type="ECO:0000256" key="4">
    <source>
        <dbReference type="ARBA" id="ARBA00012557"/>
    </source>
</evidence>
<dbReference type="GO" id="GO:0016020">
    <property type="term" value="C:membrane"/>
    <property type="evidence" value="ECO:0007669"/>
    <property type="project" value="UniProtKB-SubCell"/>
</dbReference>
<gene>
    <name evidence="14" type="ORF">BSL78_23844</name>
</gene>
<feature type="domain" description="Fringe-like glycosyltransferase" evidence="13">
    <location>
        <begin position="64"/>
        <end position="168"/>
    </location>
</feature>
<evidence type="ECO:0000256" key="2">
    <source>
        <dbReference type="ARBA" id="ARBA00004922"/>
    </source>
</evidence>
<evidence type="ECO:0000256" key="10">
    <source>
        <dbReference type="ARBA" id="ARBA00022989"/>
    </source>
</evidence>
<dbReference type="AlphaFoldDB" id="A0A2G8JUD0"/>
<dbReference type="Pfam" id="PF02434">
    <property type="entry name" value="Fringe"/>
    <property type="match status" value="1"/>
</dbReference>
<evidence type="ECO:0000259" key="13">
    <source>
        <dbReference type="Pfam" id="PF02434"/>
    </source>
</evidence>
<comment type="pathway">
    <text evidence="2">Protein modification; protein glycosylation.</text>
</comment>
<reference evidence="14 15" key="1">
    <citation type="journal article" date="2017" name="PLoS Biol.">
        <title>The sea cucumber genome provides insights into morphological evolution and visceral regeneration.</title>
        <authorList>
            <person name="Zhang X."/>
            <person name="Sun L."/>
            <person name="Yuan J."/>
            <person name="Sun Y."/>
            <person name="Gao Y."/>
            <person name="Zhang L."/>
            <person name="Li S."/>
            <person name="Dai H."/>
            <person name="Hamel J.F."/>
            <person name="Liu C."/>
            <person name="Yu Y."/>
            <person name="Liu S."/>
            <person name="Lin W."/>
            <person name="Guo K."/>
            <person name="Jin S."/>
            <person name="Xu P."/>
            <person name="Storey K.B."/>
            <person name="Huan P."/>
            <person name="Zhang T."/>
            <person name="Zhou Y."/>
            <person name="Zhang J."/>
            <person name="Lin C."/>
            <person name="Li X."/>
            <person name="Xing L."/>
            <person name="Huo D."/>
            <person name="Sun M."/>
            <person name="Wang L."/>
            <person name="Mercier A."/>
            <person name="Li F."/>
            <person name="Yang H."/>
            <person name="Xiang J."/>
        </authorList>
    </citation>
    <scope>NUCLEOTIDE SEQUENCE [LARGE SCALE GENOMIC DNA]</scope>
    <source>
        <strain evidence="14">Shaxun</strain>
        <tissue evidence="14">Muscle</tissue>
    </source>
</reference>
<keyword evidence="10 12" id="KW-1133">Transmembrane helix</keyword>
<dbReference type="OrthoDB" id="414175at2759"/>
<evidence type="ECO:0000256" key="3">
    <source>
        <dbReference type="ARBA" id="ARBA00006462"/>
    </source>
</evidence>
<dbReference type="Proteomes" id="UP000230750">
    <property type="component" value="Unassembled WGS sequence"/>
</dbReference>
<keyword evidence="11 12" id="KW-0472">Membrane</keyword>
<sequence length="240" mass="27471">MTSQENLFSRAIHITQTWVVGEFTLYVTEGSPNRPFPGIVLTLPVGKGRNELWMKTRAAFTLIYERYYADYDWFMKVDDDTFVIVDNLRYLLASKNTSEPLYYGFSFRHPQFNLDYTSGGSGYVLGKEALSRFIKVAYDESVCPSGHSVAKAAEDLMMGLCLSAAGVRVGNSLDSPRKNTLSGIYIRQFYRWNIGDGYRVLFPQYNYCEFHYNVCLSVCLLVCLSVCCLLFVYVHCFTLY</sequence>
<comment type="subcellular location">
    <subcellularLocation>
        <location evidence="1">Membrane</location>
        <topology evidence="1">Single-pass type II membrane protein</topology>
    </subcellularLocation>
</comment>
<keyword evidence="5" id="KW-0328">Glycosyltransferase</keyword>
<evidence type="ECO:0000256" key="11">
    <source>
        <dbReference type="ARBA" id="ARBA00023136"/>
    </source>
</evidence>
<dbReference type="PANTHER" id="PTHR23033:SF14">
    <property type="entry name" value="GLYCOPROTEIN-N-ACETYLGALACTOSAMINE 3-BETA-GALACTOSYLTRANSFERASE 1-RELATED"/>
    <property type="match status" value="1"/>
</dbReference>
<keyword evidence="8" id="KW-0547">Nucleotide-binding</keyword>
<evidence type="ECO:0000256" key="7">
    <source>
        <dbReference type="ARBA" id="ARBA00022692"/>
    </source>
</evidence>
<evidence type="ECO:0000256" key="8">
    <source>
        <dbReference type="ARBA" id="ARBA00022741"/>
    </source>
</evidence>
<dbReference type="GO" id="GO:0016263">
    <property type="term" value="F:glycoprotein-N-acetylgalactosamine 3-beta-galactosyltransferase activity"/>
    <property type="evidence" value="ECO:0007669"/>
    <property type="project" value="UniProtKB-EC"/>
</dbReference>
<dbReference type="GO" id="GO:0000166">
    <property type="term" value="F:nucleotide binding"/>
    <property type="evidence" value="ECO:0007669"/>
    <property type="project" value="UniProtKB-KW"/>
</dbReference>
<dbReference type="EMBL" id="MRZV01001250">
    <property type="protein sequence ID" value="PIK39338.1"/>
    <property type="molecule type" value="Genomic_DNA"/>
</dbReference>
<dbReference type="UniPathway" id="UPA00378"/>
<dbReference type="EC" id="2.4.1.122" evidence="4"/>
<comment type="similarity">
    <text evidence="3">Belongs to the glycosyltransferase 31 family. Beta3-Gal-T subfamily.</text>
</comment>
<evidence type="ECO:0000256" key="12">
    <source>
        <dbReference type="SAM" id="Phobius"/>
    </source>
</evidence>
<accession>A0A2G8JUD0</accession>
<comment type="caution">
    <text evidence="14">The sequence shown here is derived from an EMBL/GenBank/DDBJ whole genome shotgun (WGS) entry which is preliminary data.</text>
</comment>